<dbReference type="InterPro" id="IPR000667">
    <property type="entry name" value="Peptidase_S13"/>
</dbReference>
<dbReference type="Pfam" id="PF02113">
    <property type="entry name" value="Peptidase_S13"/>
    <property type="match status" value="2"/>
</dbReference>
<dbReference type="GO" id="GO:0006508">
    <property type="term" value="P:proteolysis"/>
    <property type="evidence" value="ECO:0007669"/>
    <property type="project" value="InterPro"/>
</dbReference>
<keyword evidence="2" id="KW-0378">Hydrolase</keyword>
<dbReference type="RefSeq" id="WP_244522462.1">
    <property type="nucleotide sequence ID" value="NZ_FNOT01000004.1"/>
</dbReference>
<feature type="transmembrane region" description="Helical" evidence="3">
    <location>
        <begin position="23"/>
        <end position="42"/>
    </location>
</feature>
<dbReference type="PANTHER" id="PTHR30023:SF0">
    <property type="entry name" value="PENICILLIN-SENSITIVE CARBOXYPEPTIDASE A"/>
    <property type="match status" value="1"/>
</dbReference>
<evidence type="ECO:0000313" key="5">
    <source>
        <dbReference type="Proteomes" id="UP000198921"/>
    </source>
</evidence>
<evidence type="ECO:0000256" key="3">
    <source>
        <dbReference type="SAM" id="Phobius"/>
    </source>
</evidence>
<dbReference type="Gene3D" id="3.40.710.10">
    <property type="entry name" value="DD-peptidase/beta-lactamase superfamily"/>
    <property type="match status" value="2"/>
</dbReference>
<keyword evidence="3" id="KW-0812">Transmembrane</keyword>
<evidence type="ECO:0000256" key="2">
    <source>
        <dbReference type="ARBA" id="ARBA00022801"/>
    </source>
</evidence>
<dbReference type="GO" id="GO:0004185">
    <property type="term" value="F:serine-type carboxypeptidase activity"/>
    <property type="evidence" value="ECO:0007669"/>
    <property type="project" value="InterPro"/>
</dbReference>
<dbReference type="AlphaFoldDB" id="A0A1H3GIF1"/>
<protein>
    <submittedName>
        <fullName evidence="4">D-alanyl-D-alanine carboxypeptidase / D-alanyl-D-alanine-endopeptidase (Penicillin-binding protein 4)</fullName>
    </submittedName>
</protein>
<dbReference type="NCBIfam" id="TIGR00666">
    <property type="entry name" value="PBP4"/>
    <property type="match status" value="1"/>
</dbReference>
<evidence type="ECO:0000256" key="1">
    <source>
        <dbReference type="ARBA" id="ARBA00006096"/>
    </source>
</evidence>
<dbReference type="InterPro" id="IPR012338">
    <property type="entry name" value="Beta-lactam/transpept-like"/>
</dbReference>
<keyword evidence="3" id="KW-0472">Membrane</keyword>
<dbReference type="SUPFAM" id="SSF56601">
    <property type="entry name" value="beta-lactamase/transpeptidase-like"/>
    <property type="match status" value="1"/>
</dbReference>
<keyword evidence="4" id="KW-0645">Protease</keyword>
<dbReference type="GO" id="GO:0000270">
    <property type="term" value="P:peptidoglycan metabolic process"/>
    <property type="evidence" value="ECO:0007669"/>
    <property type="project" value="TreeGrafter"/>
</dbReference>
<sequence>MGTIASSGSATVTPKYSRFRRRLVLVVLALLLVAGAGVWFVAAPQGDDGAPEVAAADARLPDVEPAAPVLAALSSQAPAPNATVLAGELAPLLAAPALGPGVEAQVVDVASGDVLLDQNGDDPSTPASTAKLLTAVAALTTLGPDATLETTVVAGAAADEVVLVGGGDPTLSRTVPSLTYPGAPTVAELAAQVGAALPPGTEVSRVVVDNSLFDGPLTAASWGPGDAPSTYAAPVTATAVDGARVSPTELQRSGAPGTDAGTALAVALGAPDATVVLGDAPQGAQTLGSVRSAPVARLVEQALSQSDNLLTESLARHVALAGGLPATFEGSAEAVTDALAGAGLDVTGVSLADGSGLSTTDRVPVSLLADLLTGAADGTLADASAVLSGLPVAGYDGTLAERGDEDPQTAPGSVRAKTGTLLGVHGLAGTVVTAEGRLLVFAVLADSAPANGLAAEAALDDVASALAACGCR</sequence>
<dbReference type="STRING" id="1137993.SAMN05660209_01876"/>
<reference evidence="5" key="1">
    <citation type="submission" date="2016-10" db="EMBL/GenBank/DDBJ databases">
        <authorList>
            <person name="Varghese N."/>
            <person name="Submissions S."/>
        </authorList>
    </citation>
    <scope>NUCLEOTIDE SEQUENCE [LARGE SCALE GENOMIC DNA]</scope>
    <source>
        <strain evidence="5">DSM 45422</strain>
    </source>
</reference>
<proteinExistence type="inferred from homology"/>
<name>A0A1H3GIF1_9ACTN</name>
<evidence type="ECO:0000313" key="4">
    <source>
        <dbReference type="EMBL" id="SDY02857.1"/>
    </source>
</evidence>
<organism evidence="4 5">
    <name type="scientific">Geodermatophilus africanus</name>
    <dbReference type="NCBI Taxonomy" id="1137993"/>
    <lineage>
        <taxon>Bacteria</taxon>
        <taxon>Bacillati</taxon>
        <taxon>Actinomycetota</taxon>
        <taxon>Actinomycetes</taxon>
        <taxon>Geodermatophilales</taxon>
        <taxon>Geodermatophilaceae</taxon>
        <taxon>Geodermatophilus</taxon>
    </lineage>
</organism>
<dbReference type="EMBL" id="FNOT01000004">
    <property type="protein sequence ID" value="SDY02857.1"/>
    <property type="molecule type" value="Genomic_DNA"/>
</dbReference>
<dbReference type="PRINTS" id="PR00922">
    <property type="entry name" value="DADACBPTASE3"/>
</dbReference>
<dbReference type="PANTHER" id="PTHR30023">
    <property type="entry name" value="D-ALANYL-D-ALANINE CARBOXYPEPTIDASE"/>
    <property type="match status" value="1"/>
</dbReference>
<dbReference type="Proteomes" id="UP000198921">
    <property type="component" value="Unassembled WGS sequence"/>
</dbReference>
<keyword evidence="3" id="KW-1133">Transmembrane helix</keyword>
<comment type="similarity">
    <text evidence="1">Belongs to the peptidase S13 family.</text>
</comment>
<gene>
    <name evidence="4" type="ORF">SAMN05660209_01876</name>
</gene>
<keyword evidence="5" id="KW-1185">Reference proteome</keyword>
<keyword evidence="4" id="KW-0121">Carboxypeptidase</keyword>
<accession>A0A1H3GIF1</accession>